<dbReference type="EMBL" id="CP145607">
    <property type="protein sequence ID" value="WWM71807.1"/>
    <property type="molecule type" value="Genomic_DNA"/>
</dbReference>
<dbReference type="InterPro" id="IPR036866">
    <property type="entry name" value="RibonucZ/Hydroxyglut_hydro"/>
</dbReference>
<feature type="chain" id="PRO_5045624385" evidence="2">
    <location>
        <begin position="23"/>
        <end position="315"/>
    </location>
</feature>
<dbReference type="PANTHER" id="PTHR42951:SF4">
    <property type="entry name" value="ACYL-COENZYME A THIOESTERASE MBLAC2"/>
    <property type="match status" value="1"/>
</dbReference>
<keyword evidence="2" id="KW-0732">Signal</keyword>
<dbReference type="CDD" id="cd16282">
    <property type="entry name" value="metallo-hydrolase-like_MBL-fold"/>
    <property type="match status" value="1"/>
</dbReference>
<dbReference type="InterPro" id="IPR030811">
    <property type="entry name" value="SoxH-rel_PQQ_1"/>
</dbReference>
<dbReference type="SUPFAM" id="SSF56281">
    <property type="entry name" value="Metallo-hydrolase/oxidoreductase"/>
    <property type="match status" value="1"/>
</dbReference>
<feature type="domain" description="Metallo-beta-lactamase" evidence="3">
    <location>
        <begin position="56"/>
        <end position="236"/>
    </location>
</feature>
<reference evidence="4 5" key="1">
    <citation type="submission" date="2024-02" db="EMBL/GenBank/DDBJ databases">
        <title>Full genome sequence of Sphingomonas kaistensis.</title>
        <authorList>
            <person name="Poletto B.L."/>
            <person name="Silva G."/>
            <person name="Galante D."/>
            <person name="Campos K.R."/>
            <person name="Santos M.B.N."/>
            <person name="Sacchi C.T."/>
        </authorList>
    </citation>
    <scope>NUCLEOTIDE SEQUENCE [LARGE SCALE GENOMIC DNA]</scope>
    <source>
        <strain evidence="4 5">MA4R</strain>
    </source>
</reference>
<dbReference type="InterPro" id="IPR050855">
    <property type="entry name" value="NDM-1-like"/>
</dbReference>
<gene>
    <name evidence="4" type="ORF">V6R86_13195</name>
</gene>
<sequence>MIRRRAFLGGALAAVAAPPALAQPFGYRIRPEPVGDGIWIVRGADEPIASSNGGAIANLAIIATDAGAVVVDAGPSLRYGTELKAVAARLGGGTVARVYLTHFHPDHDYGAAAFDPAIVAATRQFRDLPLTEHQGFADGMYRLLGDWMRGTEFNLPGRTAAAGVETIGGRPLRLLPLGGHSASDLVIMDEKSGVLIAGDLVFNGRAASTPHADVARWKQSLATLRALPHRSVLPGHGPFDPTPTLAIDQTEAWIDWVQENLRGSLAAGLDMVEAGNVPIPARFASLKAARYELQRSVAHFYPALEATQLPRVDAR</sequence>
<evidence type="ECO:0000313" key="4">
    <source>
        <dbReference type="EMBL" id="WWM71807.1"/>
    </source>
</evidence>
<dbReference type="NCBIfam" id="TIGR04558">
    <property type="entry name" value="SoxH_rel_PQQ_1"/>
    <property type="match status" value="1"/>
</dbReference>
<name>A0ABZ2G6S0_9SPHN</name>
<dbReference type="InterPro" id="IPR001279">
    <property type="entry name" value="Metallo-B-lactamas"/>
</dbReference>
<organism evidence="4 5">
    <name type="scientific">Sphingomonas kaistensis</name>
    <dbReference type="NCBI Taxonomy" id="298708"/>
    <lineage>
        <taxon>Bacteria</taxon>
        <taxon>Pseudomonadati</taxon>
        <taxon>Pseudomonadota</taxon>
        <taxon>Alphaproteobacteria</taxon>
        <taxon>Sphingomonadales</taxon>
        <taxon>Sphingomonadaceae</taxon>
        <taxon>Sphingomonas</taxon>
    </lineage>
</organism>
<comment type="similarity">
    <text evidence="1">Belongs to the metallo-beta-lactamase superfamily. Class-B beta-lactamase family.</text>
</comment>
<keyword evidence="5" id="KW-1185">Reference proteome</keyword>
<accession>A0ABZ2G6S0</accession>
<feature type="signal peptide" evidence="2">
    <location>
        <begin position="1"/>
        <end position="22"/>
    </location>
</feature>
<dbReference type="RefSeq" id="WP_338505500.1">
    <property type="nucleotide sequence ID" value="NZ_CP145607.1"/>
</dbReference>
<dbReference type="PANTHER" id="PTHR42951">
    <property type="entry name" value="METALLO-BETA-LACTAMASE DOMAIN-CONTAINING"/>
    <property type="match status" value="1"/>
</dbReference>
<proteinExistence type="inferred from homology"/>
<evidence type="ECO:0000256" key="2">
    <source>
        <dbReference type="SAM" id="SignalP"/>
    </source>
</evidence>
<protein>
    <submittedName>
        <fullName evidence="4">Quinoprotein relay system zinc metallohydrolase 1</fullName>
    </submittedName>
</protein>
<dbReference type="Gene3D" id="3.60.15.10">
    <property type="entry name" value="Ribonuclease Z/Hydroxyacylglutathione hydrolase-like"/>
    <property type="match status" value="1"/>
</dbReference>
<dbReference type="Pfam" id="PF00753">
    <property type="entry name" value="Lactamase_B"/>
    <property type="match status" value="1"/>
</dbReference>
<dbReference type="Proteomes" id="UP001382935">
    <property type="component" value="Chromosome"/>
</dbReference>
<evidence type="ECO:0000259" key="3">
    <source>
        <dbReference type="SMART" id="SM00849"/>
    </source>
</evidence>
<evidence type="ECO:0000313" key="5">
    <source>
        <dbReference type="Proteomes" id="UP001382935"/>
    </source>
</evidence>
<dbReference type="SMART" id="SM00849">
    <property type="entry name" value="Lactamase_B"/>
    <property type="match status" value="1"/>
</dbReference>
<evidence type="ECO:0000256" key="1">
    <source>
        <dbReference type="ARBA" id="ARBA00005250"/>
    </source>
</evidence>